<dbReference type="AlphaFoldDB" id="A0A2T4JAE1"/>
<sequence length="408" mass="42975">MDVMGFWTIAGALTLGVMLLLLLSLRRAGAEAEPAARRDIAVYRDQLAEVDRDLARGTLPPAEADRLKTEIARRLLAADRALTAAGPVAATASRTPLLLAGALVLAAGGGALAIYSQTGVPWYPDLPLDRRLAEADHLMASRPSQAQAVADLPPAKAPEVSPDYAALMDKLRASVDPATATDPRGLELLSRNEAALGNFAAAEAAQRRLIAVKGATATAEDHAGLAEILIRWAGGYVSPEAEAALVKALELDPQNGTARYFSGLMFAQSGRYDHAFQLWQPLYESSPPDAPWMQPLATQLPDAARLAGIRYDMPALKGPSAGDMAAAADMSPEDRQAMIEGMVDQLSNRLATEGGSAQEWAQLITALGVLGRKDQAQEIYAEAKQRFASQPDALASLADVATAAGLAP</sequence>
<name>A0A2T4JAE1_FUSBL</name>
<keyword evidence="3" id="KW-1185">Reference proteome</keyword>
<comment type="caution">
    <text evidence="2">The sequence shown here is derived from an EMBL/GenBank/DDBJ whole genome shotgun (WGS) entry which is preliminary data.</text>
</comment>
<organism evidence="2 3">
    <name type="scientific">Fuscovulum blasticum DSM 2131</name>
    <dbReference type="NCBI Taxonomy" id="1188250"/>
    <lineage>
        <taxon>Bacteria</taxon>
        <taxon>Pseudomonadati</taxon>
        <taxon>Pseudomonadota</taxon>
        <taxon>Alphaproteobacteria</taxon>
        <taxon>Rhodobacterales</taxon>
        <taxon>Paracoccaceae</taxon>
        <taxon>Pseudogemmobacter</taxon>
    </lineage>
</organism>
<evidence type="ECO:0000313" key="3">
    <source>
        <dbReference type="Proteomes" id="UP000241362"/>
    </source>
</evidence>
<dbReference type="RefSeq" id="WP_107673050.1">
    <property type="nucleotide sequence ID" value="NZ_PZKE01000006.1"/>
</dbReference>
<keyword evidence="1" id="KW-0201">Cytochrome c-type biogenesis</keyword>
<dbReference type="SUPFAM" id="SSF48452">
    <property type="entry name" value="TPR-like"/>
    <property type="match status" value="1"/>
</dbReference>
<gene>
    <name evidence="2" type="primary">ccmI</name>
    <name evidence="2" type="ORF">C5F44_08325</name>
</gene>
<dbReference type="GO" id="GO:0017004">
    <property type="term" value="P:cytochrome complex assembly"/>
    <property type="evidence" value="ECO:0007669"/>
    <property type="project" value="UniProtKB-KW"/>
</dbReference>
<dbReference type="Gene3D" id="1.25.40.10">
    <property type="entry name" value="Tetratricopeptide repeat domain"/>
    <property type="match status" value="1"/>
</dbReference>
<protein>
    <submittedName>
        <fullName evidence="2">C-type cytochrome biogenesis protein CcmI</fullName>
    </submittedName>
</protein>
<reference evidence="2 3" key="1">
    <citation type="submission" date="2018-03" db="EMBL/GenBank/DDBJ databases">
        <title>Rhodobacter blasticus.</title>
        <authorList>
            <person name="Meyer T.E."/>
            <person name="Miller S."/>
            <person name="Lodha T."/>
            <person name="Gandham S."/>
            <person name="Chintalapati S."/>
            <person name="Chintalapati V.R."/>
        </authorList>
    </citation>
    <scope>NUCLEOTIDE SEQUENCE [LARGE SCALE GENOMIC DNA]</scope>
    <source>
        <strain evidence="2 3">DSM 2131</strain>
    </source>
</reference>
<accession>A0A2T4JAE1</accession>
<dbReference type="EMBL" id="PZKE01000006">
    <property type="protein sequence ID" value="PTE14798.1"/>
    <property type="molecule type" value="Genomic_DNA"/>
</dbReference>
<proteinExistence type="predicted"/>
<evidence type="ECO:0000313" key="2">
    <source>
        <dbReference type="EMBL" id="PTE14798.1"/>
    </source>
</evidence>
<dbReference type="InterPro" id="IPR011990">
    <property type="entry name" value="TPR-like_helical_dom_sf"/>
</dbReference>
<dbReference type="NCBIfam" id="TIGR03142">
    <property type="entry name" value="cytochro_ccmI"/>
    <property type="match status" value="1"/>
</dbReference>
<evidence type="ECO:0000256" key="1">
    <source>
        <dbReference type="ARBA" id="ARBA00022748"/>
    </source>
</evidence>
<dbReference type="Proteomes" id="UP000241362">
    <property type="component" value="Unassembled WGS sequence"/>
</dbReference>
<dbReference type="InterPro" id="IPR017560">
    <property type="entry name" value="Cyt_c_biogenesis_CcmI"/>
</dbReference>